<keyword evidence="3" id="KW-1185">Reference proteome</keyword>
<protein>
    <submittedName>
        <fullName evidence="2">Uncharacterized protein</fullName>
    </submittedName>
</protein>
<dbReference type="Proteomes" id="UP000799538">
    <property type="component" value="Unassembled WGS sequence"/>
</dbReference>
<feature type="compositionally biased region" description="Polar residues" evidence="1">
    <location>
        <begin position="14"/>
        <end position="28"/>
    </location>
</feature>
<sequence>MRTVPSSEEAFSRASGSLITESLSSPEESTAPAALTSSRPLMCESPSESAMAKLPASLIPESPSESTRLTPGTSESFIKESPSLSTLEAGVALLLLPSCGGNVTNSLKFTSS</sequence>
<evidence type="ECO:0000313" key="3">
    <source>
        <dbReference type="Proteomes" id="UP000799538"/>
    </source>
</evidence>
<gene>
    <name evidence="2" type="ORF">BDZ85DRAFT_258158</name>
</gene>
<organism evidence="2 3">
    <name type="scientific">Elsinoe ampelina</name>
    <dbReference type="NCBI Taxonomy" id="302913"/>
    <lineage>
        <taxon>Eukaryota</taxon>
        <taxon>Fungi</taxon>
        <taxon>Dikarya</taxon>
        <taxon>Ascomycota</taxon>
        <taxon>Pezizomycotina</taxon>
        <taxon>Dothideomycetes</taxon>
        <taxon>Dothideomycetidae</taxon>
        <taxon>Myriangiales</taxon>
        <taxon>Elsinoaceae</taxon>
        <taxon>Elsinoe</taxon>
    </lineage>
</organism>
<reference evidence="3" key="1">
    <citation type="journal article" date="2020" name="Stud. Mycol.">
        <title>101 Dothideomycetes genomes: A test case for predicting lifestyles and emergence of pathogens.</title>
        <authorList>
            <person name="Haridas S."/>
            <person name="Albert R."/>
            <person name="Binder M."/>
            <person name="Bloem J."/>
            <person name="LaButti K."/>
            <person name="Salamov A."/>
            <person name="Andreopoulos B."/>
            <person name="Baker S."/>
            <person name="Barry K."/>
            <person name="Bills G."/>
            <person name="Bluhm B."/>
            <person name="Cannon C."/>
            <person name="Castanera R."/>
            <person name="Culley D."/>
            <person name="Daum C."/>
            <person name="Ezra D."/>
            <person name="Gonzalez J."/>
            <person name="Henrissat B."/>
            <person name="Kuo A."/>
            <person name="Liang C."/>
            <person name="Lipzen A."/>
            <person name="Lutzoni F."/>
            <person name="Magnuson J."/>
            <person name="Mondo S."/>
            <person name="Nolan M."/>
            <person name="Ohm R."/>
            <person name="Pangilinan J."/>
            <person name="Park H.-J."/>
            <person name="Ramirez L."/>
            <person name="Alfaro M."/>
            <person name="Sun H."/>
            <person name="Tritt A."/>
            <person name="Yoshinaga Y."/>
            <person name="Zwiers L.-H."/>
            <person name="Turgeon B."/>
            <person name="Goodwin S."/>
            <person name="Spatafora J."/>
            <person name="Crous P."/>
            <person name="Grigoriev I."/>
        </authorList>
    </citation>
    <scope>NUCLEOTIDE SEQUENCE [LARGE SCALE GENOMIC DNA]</scope>
    <source>
        <strain evidence="3">CECT 20119</strain>
    </source>
</reference>
<evidence type="ECO:0000313" key="2">
    <source>
        <dbReference type="EMBL" id="KAF2225832.1"/>
    </source>
</evidence>
<proteinExistence type="predicted"/>
<dbReference type="OrthoDB" id="10451320at2759"/>
<dbReference type="AlphaFoldDB" id="A0A6A6GJB0"/>
<feature type="region of interest" description="Disordered" evidence="1">
    <location>
        <begin position="1"/>
        <end position="81"/>
    </location>
</feature>
<name>A0A6A6GJB0_9PEZI</name>
<dbReference type="EMBL" id="ML992503">
    <property type="protein sequence ID" value="KAF2225832.1"/>
    <property type="molecule type" value="Genomic_DNA"/>
</dbReference>
<feature type="compositionally biased region" description="Polar residues" evidence="1">
    <location>
        <begin position="63"/>
        <end position="81"/>
    </location>
</feature>
<evidence type="ECO:0000256" key="1">
    <source>
        <dbReference type="SAM" id="MobiDB-lite"/>
    </source>
</evidence>
<accession>A0A6A6GJB0</accession>